<feature type="compositionally biased region" description="Basic and acidic residues" evidence="1">
    <location>
        <begin position="19"/>
        <end position="64"/>
    </location>
</feature>
<dbReference type="Proteomes" id="UP001499854">
    <property type="component" value="Unassembled WGS sequence"/>
</dbReference>
<sequence>MRTVRVHGHGLGLASLGQEQDRTHEEQHRAGRRPEVGGRGAERVGRARLDEHGDRRRAERDRSRRFASVIHHAIERGRHAAQARQTSNQASRLAMRKQVEPPASGRQMWCRYRAEPIAATAATAVLTT</sequence>
<evidence type="ECO:0000313" key="2">
    <source>
        <dbReference type="EMBL" id="GAA1999535.1"/>
    </source>
</evidence>
<dbReference type="EMBL" id="BAAAQM010000065">
    <property type="protein sequence ID" value="GAA1999535.1"/>
    <property type="molecule type" value="Genomic_DNA"/>
</dbReference>
<keyword evidence="3" id="KW-1185">Reference proteome</keyword>
<proteinExistence type="predicted"/>
<feature type="region of interest" description="Disordered" evidence="1">
    <location>
        <begin position="1"/>
        <end position="64"/>
    </location>
</feature>
<feature type="region of interest" description="Disordered" evidence="1">
    <location>
        <begin position="77"/>
        <end position="105"/>
    </location>
</feature>
<dbReference type="RefSeq" id="WP_344662065.1">
    <property type="nucleotide sequence ID" value="NZ_BAAAQM010000065.1"/>
</dbReference>
<comment type="caution">
    <text evidence="2">The sequence shown here is derived from an EMBL/GenBank/DDBJ whole genome shotgun (WGS) entry which is preliminary data.</text>
</comment>
<evidence type="ECO:0000313" key="3">
    <source>
        <dbReference type="Proteomes" id="UP001499854"/>
    </source>
</evidence>
<evidence type="ECO:0000256" key="1">
    <source>
        <dbReference type="SAM" id="MobiDB-lite"/>
    </source>
</evidence>
<name>A0ABN2T5W1_9ACTN</name>
<accession>A0ABN2T5W1</accession>
<gene>
    <name evidence="2" type="ORF">GCM10009838_76200</name>
</gene>
<reference evidence="2 3" key="1">
    <citation type="journal article" date="2019" name="Int. J. Syst. Evol. Microbiol.">
        <title>The Global Catalogue of Microorganisms (GCM) 10K type strain sequencing project: providing services to taxonomists for standard genome sequencing and annotation.</title>
        <authorList>
            <consortium name="The Broad Institute Genomics Platform"/>
            <consortium name="The Broad Institute Genome Sequencing Center for Infectious Disease"/>
            <person name="Wu L."/>
            <person name="Ma J."/>
        </authorList>
    </citation>
    <scope>NUCLEOTIDE SEQUENCE [LARGE SCALE GENOMIC DNA]</scope>
    <source>
        <strain evidence="2 3">JCM 16013</strain>
    </source>
</reference>
<organism evidence="2 3">
    <name type="scientific">Catenulispora subtropica</name>
    <dbReference type="NCBI Taxonomy" id="450798"/>
    <lineage>
        <taxon>Bacteria</taxon>
        <taxon>Bacillati</taxon>
        <taxon>Actinomycetota</taxon>
        <taxon>Actinomycetes</taxon>
        <taxon>Catenulisporales</taxon>
        <taxon>Catenulisporaceae</taxon>
        <taxon>Catenulispora</taxon>
    </lineage>
</organism>
<protein>
    <submittedName>
        <fullName evidence="2">Uncharacterized protein</fullName>
    </submittedName>
</protein>